<dbReference type="EMBL" id="RZOA01000016">
    <property type="protein sequence ID" value="KAA8822713.1"/>
    <property type="molecule type" value="Genomic_DNA"/>
</dbReference>
<dbReference type="EMBL" id="RZNZ01000006">
    <property type="protein sequence ID" value="KAA8820901.1"/>
    <property type="molecule type" value="Genomic_DNA"/>
</dbReference>
<sequence>MDETSKSNPKPLTRKPSFWSIVGVQAVAYVVLVIVSLLPAVAGLSMDRAFDAGTLCPVIGGTLLVLVFHWCWPFDGLPGLGWFSRLFSLAVGLTSVLFGWRVLTVADRYVTYRSASVLWACLFGVLMTVLVIVGFGRQMLRHDRSHLIVTLSRCIISGVSSAAAGGWCFLPLLFLEGGDAIDGGLVLEYTAACVFVVVLVVAIGAIGPRWRGDMDLTAPRRWVGLGLMPVMLAGIPIFMGTLAMMFPLNW</sequence>
<feature type="transmembrane region" description="Helical" evidence="1">
    <location>
        <begin position="21"/>
        <end position="46"/>
    </location>
</feature>
<accession>A0A5J5DVQ2</accession>
<dbReference type="AlphaFoldDB" id="A0A5J5DVQ2"/>
<gene>
    <name evidence="3" type="ORF">EM848_08310</name>
    <name evidence="2" type="ORF">EMO90_05380</name>
</gene>
<feature type="transmembrane region" description="Helical" evidence="1">
    <location>
        <begin position="186"/>
        <end position="210"/>
    </location>
</feature>
<evidence type="ECO:0000313" key="3">
    <source>
        <dbReference type="EMBL" id="KAA8822713.1"/>
    </source>
</evidence>
<feature type="transmembrane region" description="Helical" evidence="1">
    <location>
        <begin position="222"/>
        <end position="246"/>
    </location>
</feature>
<dbReference type="OrthoDB" id="3238956at2"/>
<keyword evidence="5" id="KW-1185">Reference proteome</keyword>
<feature type="transmembrane region" description="Helical" evidence="1">
    <location>
        <begin position="147"/>
        <end position="174"/>
    </location>
</feature>
<evidence type="ECO:0000313" key="5">
    <source>
        <dbReference type="Proteomes" id="UP000374630"/>
    </source>
</evidence>
<evidence type="ECO:0000313" key="2">
    <source>
        <dbReference type="EMBL" id="KAA8820901.1"/>
    </source>
</evidence>
<proteinExistence type="predicted"/>
<protein>
    <submittedName>
        <fullName evidence="3">Uncharacterized protein</fullName>
    </submittedName>
</protein>
<feature type="transmembrane region" description="Helical" evidence="1">
    <location>
        <begin position="83"/>
        <end position="103"/>
    </location>
</feature>
<keyword evidence="1" id="KW-0472">Membrane</keyword>
<keyword evidence="1" id="KW-0812">Transmembrane</keyword>
<evidence type="ECO:0000256" key="1">
    <source>
        <dbReference type="SAM" id="Phobius"/>
    </source>
</evidence>
<dbReference type="RefSeq" id="WP_150354471.1">
    <property type="nucleotide sequence ID" value="NZ_RZNZ01000006.1"/>
</dbReference>
<name>A0A5J5DVQ2_9BIFI</name>
<comment type="caution">
    <text evidence="3">The sequence shown here is derived from an EMBL/GenBank/DDBJ whole genome shotgun (WGS) entry which is preliminary data.</text>
</comment>
<dbReference type="Proteomes" id="UP000345527">
    <property type="component" value="Unassembled WGS sequence"/>
</dbReference>
<feature type="transmembrane region" description="Helical" evidence="1">
    <location>
        <begin position="115"/>
        <end position="135"/>
    </location>
</feature>
<reference evidence="4 5" key="1">
    <citation type="journal article" date="2019" name="Syst. Appl. Microbiol.">
        <title>Characterization of Bifidobacterium species in feaces of the Egyptian fruit bat: Description of B. vespertilionis sp. nov. and B. rousetti sp. nov.</title>
        <authorList>
            <person name="Modesto M."/>
            <person name="Satti M."/>
            <person name="Watanabe K."/>
            <person name="Puglisi E."/>
            <person name="Morelli L."/>
            <person name="Huang C.-H."/>
            <person name="Liou J.-S."/>
            <person name="Miyashita M."/>
            <person name="Tamura T."/>
            <person name="Saito S."/>
            <person name="Mori K."/>
            <person name="Huang L."/>
            <person name="Sciavilla P."/>
            <person name="Sandri C."/>
            <person name="Spiezio C."/>
            <person name="Vitali F."/>
            <person name="Cavalieri D."/>
            <person name="Perpetuini G."/>
            <person name="Tofalo R."/>
            <person name="Bonetti A."/>
            <person name="Arita M."/>
            <person name="Mattarelli P."/>
        </authorList>
    </citation>
    <scope>NUCLEOTIDE SEQUENCE [LARGE SCALE GENOMIC DNA]</scope>
    <source>
        <strain evidence="2 5">RST16</strain>
        <strain evidence="3 4">RST8</strain>
    </source>
</reference>
<organism evidence="3 4">
    <name type="scientific">Bifidobacterium vespertilionis</name>
    <dbReference type="NCBI Taxonomy" id="2562524"/>
    <lineage>
        <taxon>Bacteria</taxon>
        <taxon>Bacillati</taxon>
        <taxon>Actinomycetota</taxon>
        <taxon>Actinomycetes</taxon>
        <taxon>Bifidobacteriales</taxon>
        <taxon>Bifidobacteriaceae</taxon>
        <taxon>Bifidobacterium</taxon>
    </lineage>
</organism>
<feature type="transmembrane region" description="Helical" evidence="1">
    <location>
        <begin position="52"/>
        <end position="71"/>
    </location>
</feature>
<keyword evidence="1" id="KW-1133">Transmembrane helix</keyword>
<dbReference type="Proteomes" id="UP000374630">
    <property type="component" value="Unassembled WGS sequence"/>
</dbReference>
<evidence type="ECO:0000313" key="4">
    <source>
        <dbReference type="Proteomes" id="UP000345527"/>
    </source>
</evidence>